<dbReference type="Gene3D" id="3.40.50.150">
    <property type="entry name" value="Vaccinia Virus protein VP39"/>
    <property type="match status" value="1"/>
</dbReference>
<dbReference type="PANTHER" id="PTHR43464">
    <property type="entry name" value="METHYLTRANSFERASE"/>
    <property type="match status" value="1"/>
</dbReference>
<dbReference type="Pfam" id="PF07109">
    <property type="entry name" value="Mg-por_mtran_C"/>
    <property type="match status" value="1"/>
</dbReference>
<dbReference type="InterPro" id="IPR010251">
    <property type="entry name" value="Mg_prot_MeTrfase"/>
</dbReference>
<accession>A0ABS7PFP7</accession>
<dbReference type="EMBL" id="JAHWXP010000003">
    <property type="protein sequence ID" value="MBY8337791.1"/>
    <property type="molecule type" value="Genomic_DNA"/>
</dbReference>
<dbReference type="InterPro" id="IPR010940">
    <property type="entry name" value="Mg_prot_MeTrfase_C"/>
</dbReference>
<dbReference type="PANTHER" id="PTHR43464:SF19">
    <property type="entry name" value="UBIQUINONE BIOSYNTHESIS O-METHYLTRANSFERASE, MITOCHONDRIAL"/>
    <property type="match status" value="1"/>
</dbReference>
<dbReference type="Proteomes" id="UP000759298">
    <property type="component" value="Unassembled WGS sequence"/>
</dbReference>
<protein>
    <recommendedName>
        <fullName evidence="4">Magnesium protoporphyrin IX methyltransferase</fullName>
        <ecNumber evidence="4">2.1.1.11</ecNumber>
    </recommendedName>
</protein>
<organism evidence="6 7">
    <name type="scientific">Alteriqipengyuania abyssalis</name>
    <dbReference type="NCBI Taxonomy" id="2860200"/>
    <lineage>
        <taxon>Bacteria</taxon>
        <taxon>Pseudomonadati</taxon>
        <taxon>Pseudomonadota</taxon>
        <taxon>Alphaproteobacteria</taxon>
        <taxon>Sphingomonadales</taxon>
        <taxon>Erythrobacteraceae</taxon>
        <taxon>Alteriqipengyuania</taxon>
    </lineage>
</organism>
<evidence type="ECO:0000256" key="2">
    <source>
        <dbReference type="ARBA" id="ARBA00022679"/>
    </source>
</evidence>
<dbReference type="RefSeq" id="WP_222825297.1">
    <property type="nucleotide sequence ID" value="NZ_JAHWXP010000003.1"/>
</dbReference>
<dbReference type="InterPro" id="IPR029063">
    <property type="entry name" value="SAM-dependent_MTases_sf"/>
</dbReference>
<evidence type="ECO:0000313" key="7">
    <source>
        <dbReference type="Proteomes" id="UP000759298"/>
    </source>
</evidence>
<dbReference type="Pfam" id="PF03602">
    <property type="entry name" value="Cons_hypoth95"/>
    <property type="match status" value="1"/>
</dbReference>
<gene>
    <name evidence="6" type="primary">bchM</name>
    <name evidence="6" type="ORF">KYN89_12130</name>
</gene>
<dbReference type="PROSITE" id="PS51556">
    <property type="entry name" value="SAM_MT_MG_PIX"/>
    <property type="match status" value="1"/>
</dbReference>
<keyword evidence="2 6" id="KW-0808">Transferase</keyword>
<evidence type="ECO:0000256" key="4">
    <source>
        <dbReference type="NCBIfam" id="TIGR02021"/>
    </source>
</evidence>
<name>A0ABS7PFP7_9SPHN</name>
<evidence type="ECO:0000259" key="5">
    <source>
        <dbReference type="Pfam" id="PF07109"/>
    </source>
</evidence>
<keyword evidence="7" id="KW-1185">Reference proteome</keyword>
<dbReference type="GO" id="GO:0032259">
    <property type="term" value="P:methylation"/>
    <property type="evidence" value="ECO:0007669"/>
    <property type="project" value="UniProtKB-KW"/>
</dbReference>
<evidence type="ECO:0000256" key="3">
    <source>
        <dbReference type="ARBA" id="ARBA00022691"/>
    </source>
</evidence>
<dbReference type="SUPFAM" id="SSF53335">
    <property type="entry name" value="S-adenosyl-L-methionine-dependent methyltransferases"/>
    <property type="match status" value="1"/>
</dbReference>
<evidence type="ECO:0000256" key="1">
    <source>
        <dbReference type="ARBA" id="ARBA00022603"/>
    </source>
</evidence>
<evidence type="ECO:0000313" key="6">
    <source>
        <dbReference type="EMBL" id="MBY8337791.1"/>
    </source>
</evidence>
<keyword evidence="3" id="KW-0949">S-adenosyl-L-methionine</keyword>
<dbReference type="EC" id="2.1.1.11" evidence="4"/>
<dbReference type="NCBIfam" id="TIGR02021">
    <property type="entry name" value="BchM-ChlM"/>
    <property type="match status" value="1"/>
</dbReference>
<dbReference type="CDD" id="cd02440">
    <property type="entry name" value="AdoMet_MTases"/>
    <property type="match status" value="1"/>
</dbReference>
<sequence>MASQAIQHGGATPYDLNRDRLATYFDSTAQKAWIDLTSDAPVSGIRATVRAGRDAMRQTLLSWLPQDLRRTRVLDAGCGTGALSVEAAFRGAEMTAVDVAAGLVEVARRREPSFLGHGRIAWRAGDMLDPALGEFAHVVAMDSLIHYREADLVAALAELGERTSHSMLFTFVPRTPLLFAMYQAGKLFPRSDRSPRLVPILEDRLRAQLESHLPDWRVARSERVSSGFYISHAIELVRRG</sequence>
<reference evidence="6 7" key="1">
    <citation type="submission" date="2021-07" db="EMBL/GenBank/DDBJ databases">
        <title>Alteriqipengyuania abyssalis NZ-12B nov, sp.nov isolated from deep sea sponge in pacific ocean.</title>
        <authorList>
            <person name="Tareen S."/>
            <person name="Wink J."/>
        </authorList>
    </citation>
    <scope>NUCLEOTIDE SEQUENCE [LARGE SCALE GENOMIC DNA]</scope>
    <source>
        <strain evidence="6 7">NZ-12B</strain>
    </source>
</reference>
<dbReference type="GO" id="GO:0046406">
    <property type="term" value="F:magnesium protoporphyrin IX methyltransferase activity"/>
    <property type="evidence" value="ECO:0007669"/>
    <property type="project" value="UniProtKB-EC"/>
</dbReference>
<comment type="caution">
    <text evidence="6">The sequence shown here is derived from an EMBL/GenBank/DDBJ whole genome shotgun (WGS) entry which is preliminary data.</text>
</comment>
<feature type="domain" description="Magnesium-protoporphyrin IX methyltransferase C-terminal" evidence="5">
    <location>
        <begin position="140"/>
        <end position="238"/>
    </location>
</feature>
<proteinExistence type="predicted"/>
<keyword evidence="1 6" id="KW-0489">Methyltransferase</keyword>